<dbReference type="InterPro" id="IPR042452">
    <property type="entry name" value="ZPR1_Znf1/2"/>
</dbReference>
<comment type="similarity">
    <text evidence="2">Belongs to the ZPR1 family.</text>
</comment>
<evidence type="ECO:0000256" key="2">
    <source>
        <dbReference type="ARBA" id="ARBA00008354"/>
    </source>
</evidence>
<reference evidence="10" key="1">
    <citation type="journal article" date="2011" name="Plant Physiol.">
        <title>Comprehensive sequence analysis of 24,783 barley full-length cDNAs derived from 12 clone libraries.</title>
        <authorList>
            <person name="Matsumoto T."/>
            <person name="Tanaka T."/>
            <person name="Sakai H."/>
            <person name="Amano N."/>
            <person name="Kanamori H."/>
            <person name="Kurita K."/>
            <person name="Kikuta A."/>
            <person name="Kamiya K."/>
            <person name="Yamamoto M."/>
            <person name="Ikawa H."/>
            <person name="Fujii N."/>
            <person name="Hori K."/>
            <person name="Itoh T."/>
            <person name="Sato K."/>
        </authorList>
    </citation>
    <scope>NUCLEOTIDE SEQUENCE</scope>
    <source>
        <tissue evidence="10">Shoot and root</tissue>
    </source>
</reference>
<dbReference type="Gene3D" id="2.20.25.420">
    <property type="entry name" value="ZPR1, zinc finger domain"/>
    <property type="match status" value="2"/>
</dbReference>
<dbReference type="FunFam" id="2.20.25.420:FF:000002">
    <property type="entry name" value="Zinc finger protein ZPR1"/>
    <property type="match status" value="1"/>
</dbReference>
<keyword evidence="4" id="KW-0677">Repeat</keyword>
<dbReference type="AlphaFoldDB" id="F2E5X6"/>
<proteinExistence type="evidence at transcript level"/>
<dbReference type="InterPro" id="IPR056180">
    <property type="entry name" value="ZPR1_jr_dom"/>
</dbReference>
<feature type="region of interest" description="Disordered" evidence="8">
    <location>
        <begin position="444"/>
        <end position="478"/>
    </location>
</feature>
<evidence type="ECO:0000259" key="9">
    <source>
        <dbReference type="SMART" id="SM00709"/>
    </source>
</evidence>
<evidence type="ECO:0000313" key="10">
    <source>
        <dbReference type="EMBL" id="BAK02748.1"/>
    </source>
</evidence>
<dbReference type="FunFam" id="2.60.120.1040:FF:000001">
    <property type="entry name" value="Zinc finger protein ZPR1"/>
    <property type="match status" value="1"/>
</dbReference>
<feature type="domain" description="Zinc finger ZPR1-type" evidence="9">
    <location>
        <begin position="31"/>
        <end position="188"/>
    </location>
</feature>
<keyword evidence="6" id="KW-0862">Zinc</keyword>
<feature type="domain" description="Zinc finger ZPR1-type" evidence="9">
    <location>
        <begin position="263"/>
        <end position="423"/>
    </location>
</feature>
<dbReference type="InterPro" id="IPR042451">
    <property type="entry name" value="ZPR1_A/B_dom"/>
</dbReference>
<dbReference type="Gene3D" id="2.60.120.1040">
    <property type="entry name" value="ZPR1, A/B domain"/>
    <property type="match status" value="2"/>
</dbReference>
<dbReference type="InterPro" id="IPR040141">
    <property type="entry name" value="ZPR1"/>
</dbReference>
<protein>
    <submittedName>
        <fullName evidence="10">Predicted protein</fullName>
    </submittedName>
</protein>
<dbReference type="Pfam" id="PF03367">
    <property type="entry name" value="Zn_ribbon_ZPR1"/>
    <property type="match status" value="2"/>
</dbReference>
<keyword evidence="5" id="KW-0863">Zinc-finger</keyword>
<dbReference type="NCBIfam" id="TIGR00310">
    <property type="entry name" value="ZPR1_znf"/>
    <property type="match status" value="2"/>
</dbReference>
<evidence type="ECO:0000256" key="1">
    <source>
        <dbReference type="ARBA" id="ARBA00004123"/>
    </source>
</evidence>
<keyword evidence="7" id="KW-0539">Nucleus</keyword>
<evidence type="ECO:0000256" key="6">
    <source>
        <dbReference type="ARBA" id="ARBA00022833"/>
    </source>
</evidence>
<dbReference type="InterPro" id="IPR004457">
    <property type="entry name" value="Znf_ZPR1"/>
</dbReference>
<dbReference type="Pfam" id="PF22794">
    <property type="entry name" value="jr-ZPR1"/>
    <property type="match status" value="2"/>
</dbReference>
<dbReference type="GO" id="GO:0008270">
    <property type="term" value="F:zinc ion binding"/>
    <property type="evidence" value="ECO:0007669"/>
    <property type="project" value="UniProtKB-KW"/>
</dbReference>
<comment type="subcellular location">
    <subcellularLocation>
        <location evidence="1">Nucleus</location>
    </subcellularLocation>
</comment>
<feature type="compositionally biased region" description="Basic and acidic residues" evidence="8">
    <location>
        <begin position="467"/>
        <end position="478"/>
    </location>
</feature>
<evidence type="ECO:0000256" key="8">
    <source>
        <dbReference type="SAM" id="MobiDB-lite"/>
    </source>
</evidence>
<accession>F2E5X6</accession>
<dbReference type="FunFam" id="2.20.25.420:FF:000001">
    <property type="entry name" value="Zinc finger protein ZPR1"/>
    <property type="match status" value="1"/>
</dbReference>
<evidence type="ECO:0000256" key="7">
    <source>
        <dbReference type="ARBA" id="ARBA00023242"/>
    </source>
</evidence>
<dbReference type="SMART" id="SM00709">
    <property type="entry name" value="Zpr1"/>
    <property type="match status" value="2"/>
</dbReference>
<name>F2E5X6_HORVV</name>
<dbReference type="GO" id="GO:0005634">
    <property type="term" value="C:nucleus"/>
    <property type="evidence" value="ECO:0007669"/>
    <property type="project" value="UniProtKB-SubCell"/>
</dbReference>
<sequence length="478" mass="54408">MEQPTDTQKEEAKKQLFEDIAPENEITEIESLCMYCHEQGTTRLLLTRIPFFKDIILMAFSCPHCGYRSNEIQSGGVIQEKGKIFELKVRKEDLNRQIVKSDNASMRIPELDFEIGSSTQKGTMKTIEGFLRQSIEVLSEGQDERRKIDPETTAKIDAFLQRLERCANGEEEFTIIIDDPAGNSYLENPNAPSEDPRMKVTEYKRTPEQNFQIGLTSEEDARKEAEKQMEELKLGPRQGSMIPKYKLDFDTFDHKSQVVEFPGNCPSCHTPCVTRMFGIDIPFFKEVIVMASTCDACGYKSSEVKSGGAISEKGRRIILKVTCPEDLSRDFLKSETATCEIPEKKLRLHRGTLGGRFTTVEGFLAGVRDDLLRNNPFLKGDSSQETDRTKFKKFLDDIEALTSGKENFTVIIDDPMANSYIQSLTAPEPDPNMTTEDYERTFEENEDLGLNDINTENYLTEEQSEKEEEKSSKVEDKQ</sequence>
<evidence type="ECO:0000256" key="3">
    <source>
        <dbReference type="ARBA" id="ARBA00022723"/>
    </source>
</evidence>
<keyword evidence="3" id="KW-0479">Metal-binding</keyword>
<dbReference type="PANTHER" id="PTHR10876:SF0">
    <property type="entry name" value="ZINC FINGER PROTEIN ZPR1"/>
    <property type="match status" value="1"/>
</dbReference>
<organism evidence="10">
    <name type="scientific">Hordeum vulgare subsp. vulgare</name>
    <name type="common">Domesticated barley</name>
    <dbReference type="NCBI Taxonomy" id="112509"/>
    <lineage>
        <taxon>Eukaryota</taxon>
        <taxon>Viridiplantae</taxon>
        <taxon>Streptophyta</taxon>
        <taxon>Embryophyta</taxon>
        <taxon>Tracheophyta</taxon>
        <taxon>Spermatophyta</taxon>
        <taxon>Magnoliopsida</taxon>
        <taxon>Liliopsida</taxon>
        <taxon>Poales</taxon>
        <taxon>Poaceae</taxon>
        <taxon>BOP clade</taxon>
        <taxon>Pooideae</taxon>
        <taxon>Triticodae</taxon>
        <taxon>Triticeae</taxon>
        <taxon>Hordeinae</taxon>
        <taxon>Hordeum</taxon>
    </lineage>
</organism>
<dbReference type="PANTHER" id="PTHR10876">
    <property type="entry name" value="ZINC FINGER PROTEIN ZPR1"/>
    <property type="match status" value="1"/>
</dbReference>
<dbReference type="FunFam" id="2.60.120.1040:FF:000003">
    <property type="entry name" value="Zinc finger protein zpr1"/>
    <property type="match status" value="1"/>
</dbReference>
<evidence type="ECO:0000256" key="5">
    <source>
        <dbReference type="ARBA" id="ARBA00022771"/>
    </source>
</evidence>
<dbReference type="EMBL" id="AK371550">
    <property type="protein sequence ID" value="BAK02748.1"/>
    <property type="molecule type" value="mRNA"/>
</dbReference>
<evidence type="ECO:0000256" key="4">
    <source>
        <dbReference type="ARBA" id="ARBA00022737"/>
    </source>
</evidence>